<keyword evidence="1" id="KW-0732">Signal</keyword>
<keyword evidence="2" id="KW-0808">Transferase</keyword>
<comment type="caution">
    <text evidence="2">The sequence shown here is derived from an EMBL/GenBank/DDBJ whole genome shotgun (WGS) entry which is preliminary data.</text>
</comment>
<dbReference type="Pfam" id="PF05096">
    <property type="entry name" value="Glu_cyclase_2"/>
    <property type="match status" value="1"/>
</dbReference>
<dbReference type="Proteomes" id="UP000295341">
    <property type="component" value="Unassembled WGS sequence"/>
</dbReference>
<dbReference type="AlphaFoldDB" id="A0A4R7NZ21"/>
<dbReference type="PANTHER" id="PTHR31270">
    <property type="entry name" value="GLUTAMINYL-PEPTIDE CYCLOTRANSFERASE"/>
    <property type="match status" value="1"/>
</dbReference>
<protein>
    <submittedName>
        <fullName evidence="2">Glutamine cyclotransferase</fullName>
    </submittedName>
</protein>
<evidence type="ECO:0000313" key="2">
    <source>
        <dbReference type="EMBL" id="TDU26595.1"/>
    </source>
</evidence>
<keyword evidence="3" id="KW-1185">Reference proteome</keyword>
<name>A0A4R7NZ21_9GAMM</name>
<dbReference type="SUPFAM" id="SSF50969">
    <property type="entry name" value="YVTN repeat-like/Quinoprotein amine dehydrogenase"/>
    <property type="match status" value="1"/>
</dbReference>
<dbReference type="GO" id="GO:0016603">
    <property type="term" value="F:glutaminyl-peptide cyclotransferase activity"/>
    <property type="evidence" value="ECO:0007669"/>
    <property type="project" value="InterPro"/>
</dbReference>
<dbReference type="InterPro" id="IPR011044">
    <property type="entry name" value="Quino_amine_DH_bsu"/>
</dbReference>
<reference evidence="2 3" key="1">
    <citation type="submission" date="2019-03" db="EMBL/GenBank/DDBJ databases">
        <title>Genomic Encyclopedia of Type Strains, Phase IV (KMG-IV): sequencing the most valuable type-strain genomes for metagenomic binning, comparative biology and taxonomic classification.</title>
        <authorList>
            <person name="Goeker M."/>
        </authorList>
    </citation>
    <scope>NUCLEOTIDE SEQUENCE [LARGE SCALE GENOMIC DNA]</scope>
    <source>
        <strain evidence="2 3">DSM 26377</strain>
    </source>
</reference>
<feature type="signal peptide" evidence="1">
    <location>
        <begin position="1"/>
        <end position="42"/>
    </location>
</feature>
<proteinExistence type="predicted"/>
<feature type="chain" id="PRO_5020333560" evidence="1">
    <location>
        <begin position="43"/>
        <end position="294"/>
    </location>
</feature>
<organism evidence="2 3">
    <name type="scientific">Panacagrimonas perspica</name>
    <dbReference type="NCBI Taxonomy" id="381431"/>
    <lineage>
        <taxon>Bacteria</taxon>
        <taxon>Pseudomonadati</taxon>
        <taxon>Pseudomonadota</taxon>
        <taxon>Gammaproteobacteria</taxon>
        <taxon>Nevskiales</taxon>
        <taxon>Nevskiaceae</taxon>
        <taxon>Panacagrimonas</taxon>
    </lineage>
</organism>
<evidence type="ECO:0000256" key="1">
    <source>
        <dbReference type="SAM" id="SignalP"/>
    </source>
</evidence>
<dbReference type="InterPro" id="IPR007788">
    <property type="entry name" value="QCT"/>
</dbReference>
<sequence>MLFALLDFRRLRIKVNQRHAMFRALQVAMLSVACTSWTSAHAQNPAAPEPCERQWQLLATHTHDPQHFTQGLVIFEGRMFESVGQYGRSGVHEVNLADGRVLRSQALPANVFGEGLAKIGDRLVQLSWRENTAYFYDLSLQPKGTLPYPGEGWGLTTLATPAGERLILSDGSPWLRVLHPTTLAEERRVRVQVRGQPLKLLNELENVRGEVLANIWHSDEVAVIDPSSGAVTGWFDFHALRQRLTWPPPLHPTETDLNGLAWDERRSRLLVTGKYWPQLFEVQIGGCVAPSAPQ</sequence>
<accession>A0A4R7NZ21</accession>
<dbReference type="PANTHER" id="PTHR31270:SF1">
    <property type="entry name" value="GLUTAMINYL-PEPTIDE CYCLOTRANSFERASE"/>
    <property type="match status" value="1"/>
</dbReference>
<dbReference type="EMBL" id="SOBT01000010">
    <property type="protein sequence ID" value="TDU26595.1"/>
    <property type="molecule type" value="Genomic_DNA"/>
</dbReference>
<evidence type="ECO:0000313" key="3">
    <source>
        <dbReference type="Proteomes" id="UP000295341"/>
    </source>
</evidence>
<gene>
    <name evidence="2" type="ORF">DFR24_3624</name>
</gene>